<dbReference type="EMBL" id="JWHT01000050">
    <property type="protein sequence ID" value="KIU21330.1"/>
    <property type="molecule type" value="Genomic_DNA"/>
</dbReference>
<gene>
    <name evidence="1" type="ORF">ab3b_01992</name>
</gene>
<sequence>MHKNLMDKLIKSNIVNRGEYTYIYGGKELVDIATNGGKQYSRNTVFDGRFDENA</sequence>
<reference evidence="1 2" key="1">
    <citation type="journal article" date="2015" name="Microbiology (Mosc.)">
        <title>Genomics of the Weissella cibaria species with an examination of its metabolic traits.</title>
        <authorList>
            <person name="Lynch K.M."/>
            <person name="Lucid A."/>
            <person name="Arendt E.K."/>
            <person name="Sleator R.D."/>
            <person name="Lucey B."/>
            <person name="Coffey A."/>
        </authorList>
    </citation>
    <scope>NUCLEOTIDE SEQUENCE [LARGE SCALE GENOMIC DNA]</scope>
    <source>
        <strain evidence="1 2">AB3b</strain>
    </source>
</reference>
<name>A0A0D1LM01_9LACO</name>
<dbReference type="PATRIC" id="fig|137591.24.peg.1937"/>
<evidence type="ECO:0000313" key="2">
    <source>
        <dbReference type="Proteomes" id="UP000032289"/>
    </source>
</evidence>
<evidence type="ECO:0000313" key="1">
    <source>
        <dbReference type="EMBL" id="KIU21330.1"/>
    </source>
</evidence>
<organism evidence="1 2">
    <name type="scientific">Weissella cibaria</name>
    <dbReference type="NCBI Taxonomy" id="137591"/>
    <lineage>
        <taxon>Bacteria</taxon>
        <taxon>Bacillati</taxon>
        <taxon>Bacillota</taxon>
        <taxon>Bacilli</taxon>
        <taxon>Lactobacillales</taxon>
        <taxon>Lactobacillaceae</taxon>
        <taxon>Weissella</taxon>
    </lineage>
</organism>
<proteinExistence type="predicted"/>
<dbReference type="AlphaFoldDB" id="A0A0D1LM01"/>
<protein>
    <submittedName>
        <fullName evidence="1">Uncharacterized protein</fullName>
    </submittedName>
</protein>
<dbReference type="RefSeq" id="WP_160280049.1">
    <property type="nucleotide sequence ID" value="NZ_JWHT01000050.1"/>
</dbReference>
<dbReference type="Proteomes" id="UP000032289">
    <property type="component" value="Unassembled WGS sequence"/>
</dbReference>
<comment type="caution">
    <text evidence="1">The sequence shown here is derived from an EMBL/GenBank/DDBJ whole genome shotgun (WGS) entry which is preliminary data.</text>
</comment>
<accession>A0A0D1LM01</accession>